<dbReference type="NCBIfam" id="TIGR00682">
    <property type="entry name" value="lpxK"/>
    <property type="match status" value="1"/>
</dbReference>
<dbReference type="PANTHER" id="PTHR42724">
    <property type="entry name" value="TETRAACYLDISACCHARIDE 4'-KINASE"/>
    <property type="match status" value="1"/>
</dbReference>
<comment type="pathway">
    <text evidence="2 13">Glycolipid biosynthesis; lipid IV(A) biosynthesis; lipid IV(A) from (3R)-3-hydroxytetradecanoyl-[acyl-carrier-protein] and UDP-N-acetyl-alpha-D-glucosamine: step 6/6.</text>
</comment>
<comment type="function">
    <text evidence="1 13">Transfers the gamma-phosphate of ATP to the 4'-position of a tetraacyldisaccharide 1-phosphate intermediate (termed DS-1-P) to form tetraacyldisaccharide 1,4'-bis-phosphate (lipid IVA).</text>
</comment>
<evidence type="ECO:0000256" key="2">
    <source>
        <dbReference type="ARBA" id="ARBA00004870"/>
    </source>
</evidence>
<name>A0ABX1MS24_9RHOO</name>
<reference evidence="14 15" key="1">
    <citation type="submission" date="2019-12" db="EMBL/GenBank/DDBJ databases">
        <title>Comparative genomics gives insights into the taxonomy of the Azoarcus-Aromatoleum group and reveals separate origins of nif in the plant-associated Azoarcus and non-plant-associated Aromatoleum sub-groups.</title>
        <authorList>
            <person name="Lafos M."/>
            <person name="Maluk M."/>
            <person name="Batista M."/>
            <person name="Junghare M."/>
            <person name="Carmona M."/>
            <person name="Faoro H."/>
            <person name="Cruz L.M."/>
            <person name="Battistoni F."/>
            <person name="De Souza E."/>
            <person name="Pedrosa F."/>
            <person name="Chen W.-M."/>
            <person name="Poole P.S."/>
            <person name="Dixon R.A."/>
            <person name="James E.K."/>
        </authorList>
    </citation>
    <scope>NUCLEOTIDE SEQUENCE [LARGE SCALE GENOMIC DNA]</scope>
    <source>
        <strain evidence="14 15">ToN1</strain>
    </source>
</reference>
<evidence type="ECO:0000256" key="12">
    <source>
        <dbReference type="ARBA" id="ARBA00029757"/>
    </source>
</evidence>
<evidence type="ECO:0000256" key="4">
    <source>
        <dbReference type="ARBA" id="ARBA00016436"/>
    </source>
</evidence>
<evidence type="ECO:0000256" key="9">
    <source>
        <dbReference type="ARBA" id="ARBA00022777"/>
    </source>
</evidence>
<dbReference type="InterPro" id="IPR027417">
    <property type="entry name" value="P-loop_NTPase"/>
</dbReference>
<evidence type="ECO:0000256" key="1">
    <source>
        <dbReference type="ARBA" id="ARBA00002274"/>
    </source>
</evidence>
<keyword evidence="6 13" id="KW-0441">Lipid A biosynthesis</keyword>
<keyword evidence="8 13" id="KW-0547">Nucleotide-binding</keyword>
<keyword evidence="7 13" id="KW-0808">Transferase</keyword>
<accession>A0ABX1MS24</accession>
<dbReference type="Proteomes" id="UP000652074">
    <property type="component" value="Unassembled WGS sequence"/>
</dbReference>
<dbReference type="EC" id="2.7.1.130" evidence="3 13"/>
<comment type="caution">
    <text evidence="14">The sequence shown here is derived from an EMBL/GenBank/DDBJ whole genome shotgun (WGS) entry which is preliminary data.</text>
</comment>
<keyword evidence="10 13" id="KW-0067">ATP-binding</keyword>
<keyword evidence="11 13" id="KW-0443">Lipid metabolism</keyword>
<keyword evidence="5 13" id="KW-0444">Lipid biosynthesis</keyword>
<dbReference type="SUPFAM" id="SSF52540">
    <property type="entry name" value="P-loop containing nucleoside triphosphate hydrolases"/>
    <property type="match status" value="1"/>
</dbReference>
<dbReference type="Pfam" id="PF02606">
    <property type="entry name" value="LpxK"/>
    <property type="match status" value="1"/>
</dbReference>
<dbReference type="GO" id="GO:0009029">
    <property type="term" value="F:lipid-A 4'-kinase activity"/>
    <property type="evidence" value="ECO:0007669"/>
    <property type="project" value="UniProtKB-EC"/>
</dbReference>
<evidence type="ECO:0000256" key="8">
    <source>
        <dbReference type="ARBA" id="ARBA00022741"/>
    </source>
</evidence>
<protein>
    <recommendedName>
        <fullName evidence="4 13">Tetraacyldisaccharide 4'-kinase</fullName>
        <ecNumber evidence="3 13">2.7.1.130</ecNumber>
    </recommendedName>
    <alternativeName>
        <fullName evidence="12 13">Lipid A 4'-kinase</fullName>
    </alternativeName>
</protein>
<evidence type="ECO:0000313" key="14">
    <source>
        <dbReference type="EMBL" id="NMF88904.1"/>
    </source>
</evidence>
<evidence type="ECO:0000256" key="11">
    <source>
        <dbReference type="ARBA" id="ARBA00023098"/>
    </source>
</evidence>
<evidence type="ECO:0000256" key="3">
    <source>
        <dbReference type="ARBA" id="ARBA00012071"/>
    </source>
</evidence>
<comment type="catalytic activity">
    <reaction evidence="13">
        <text>a lipid A disaccharide + ATP = a lipid IVA + ADP + H(+)</text>
        <dbReference type="Rhea" id="RHEA:67840"/>
        <dbReference type="ChEBI" id="CHEBI:15378"/>
        <dbReference type="ChEBI" id="CHEBI:30616"/>
        <dbReference type="ChEBI" id="CHEBI:176343"/>
        <dbReference type="ChEBI" id="CHEBI:176425"/>
        <dbReference type="ChEBI" id="CHEBI:456216"/>
        <dbReference type="EC" id="2.7.1.130"/>
    </reaction>
</comment>
<comment type="similarity">
    <text evidence="13">Belongs to the LpxK family.</text>
</comment>
<organism evidence="14 15">
    <name type="scientific">Aromatoleum petrolei</name>
    <dbReference type="NCBI Taxonomy" id="76116"/>
    <lineage>
        <taxon>Bacteria</taxon>
        <taxon>Pseudomonadati</taxon>
        <taxon>Pseudomonadota</taxon>
        <taxon>Betaproteobacteria</taxon>
        <taxon>Rhodocyclales</taxon>
        <taxon>Rhodocyclaceae</taxon>
        <taxon>Aromatoleum</taxon>
    </lineage>
</organism>
<evidence type="ECO:0000256" key="10">
    <source>
        <dbReference type="ARBA" id="ARBA00022840"/>
    </source>
</evidence>
<keyword evidence="15" id="KW-1185">Reference proteome</keyword>
<evidence type="ECO:0000256" key="6">
    <source>
        <dbReference type="ARBA" id="ARBA00022556"/>
    </source>
</evidence>
<gene>
    <name evidence="13" type="primary">lpxK</name>
    <name evidence="14" type="ORF">GPA26_10520</name>
</gene>
<dbReference type="RefSeq" id="WP_169206286.1">
    <property type="nucleotide sequence ID" value="NZ_CP059560.1"/>
</dbReference>
<dbReference type="HAMAP" id="MF_00409">
    <property type="entry name" value="LpxK"/>
    <property type="match status" value="1"/>
</dbReference>
<feature type="binding site" evidence="13">
    <location>
        <begin position="58"/>
        <end position="65"/>
    </location>
    <ligand>
        <name>ATP</name>
        <dbReference type="ChEBI" id="CHEBI:30616"/>
    </ligand>
</feature>
<proteinExistence type="inferred from homology"/>
<evidence type="ECO:0000256" key="13">
    <source>
        <dbReference type="HAMAP-Rule" id="MF_00409"/>
    </source>
</evidence>
<keyword evidence="9 13" id="KW-0418">Kinase</keyword>
<evidence type="ECO:0000313" key="15">
    <source>
        <dbReference type="Proteomes" id="UP000652074"/>
    </source>
</evidence>
<sequence length="337" mass="36577">MARSSPEWWQRRSLVAHLLRPLSALFGALAATRRRRYRSDLRRVERLPVPVIIVGNIAVGGSGKTPVVDWLVRELRAAGWVPGVVSRGYGGQFDGVALVPADGDTSLYGDEPVLLARLTACPVAVGADRPAAARALLARHPECDVIVSDDGLQHYRLARDVELAVVDERTLGNRWLLPAGPLREPVSRLREVDVVIAHGALSAEVRQAIGGTPVFPMRLEGDAFISLRDATSWCQPDAFTGRRVHAVAGIGRPERFFDQLRAMGLDVVPHPFPDHHPFTPADLAFAPGEAKVLTSKDAVKCSAFAPADTWEFPVRAQIPAGAAEHILEKLSHGRQTA</sequence>
<evidence type="ECO:0000256" key="7">
    <source>
        <dbReference type="ARBA" id="ARBA00022679"/>
    </source>
</evidence>
<dbReference type="PANTHER" id="PTHR42724:SF1">
    <property type="entry name" value="TETRAACYLDISACCHARIDE 4'-KINASE, MITOCHONDRIAL-RELATED"/>
    <property type="match status" value="1"/>
</dbReference>
<dbReference type="InterPro" id="IPR003758">
    <property type="entry name" value="LpxK"/>
</dbReference>
<evidence type="ECO:0000256" key="5">
    <source>
        <dbReference type="ARBA" id="ARBA00022516"/>
    </source>
</evidence>
<dbReference type="EMBL" id="WTVR01000017">
    <property type="protein sequence ID" value="NMF88904.1"/>
    <property type="molecule type" value="Genomic_DNA"/>
</dbReference>